<evidence type="ECO:0000256" key="5">
    <source>
        <dbReference type="PROSITE-ProRule" id="PRU00125"/>
    </source>
</evidence>
<dbReference type="GO" id="GO:0046872">
    <property type="term" value="F:metal ion binding"/>
    <property type="evidence" value="ECO:0007669"/>
    <property type="project" value="UniProtKB-KW"/>
</dbReference>
<feature type="region of interest" description="Disordered" evidence="6">
    <location>
        <begin position="135"/>
        <end position="154"/>
    </location>
</feature>
<keyword evidence="4 5" id="KW-0440">LIM domain</keyword>
<evidence type="ECO:0000313" key="9">
    <source>
        <dbReference type="Proteomes" id="UP000314294"/>
    </source>
</evidence>
<feature type="domain" description="LIM zinc-binding" evidence="7">
    <location>
        <begin position="344"/>
        <end position="413"/>
    </location>
</feature>
<evidence type="ECO:0000256" key="2">
    <source>
        <dbReference type="ARBA" id="ARBA00022737"/>
    </source>
</evidence>
<keyword evidence="3 5" id="KW-0862">Zinc</keyword>
<keyword evidence="1 5" id="KW-0479">Metal-binding</keyword>
<evidence type="ECO:0000256" key="4">
    <source>
        <dbReference type="ARBA" id="ARBA00023038"/>
    </source>
</evidence>
<sequence length="418" mass="46751">MHVSCFYCTLPEINCSPFTVGREVVLSVSQRRRRGRRTRESGREVQKEKEWPSADSRLLYRSKSLLSVAAYRRENTTDVLRYRAGKEKEEKAELSPNHIFSQAVCGVNTVMASAAVPKRMVSSVFITLAAPHRATVTQQQPVLQAQSDAVRDKPHTAVRVSLSDNAPAVRHKKEDDQQSESHGRKGRTLTGATVRTSDPQSPKPDQPRASRGKLQGDDRGAAEVCGFCRKPVALSEAAIEALNRTYHDGCFQCRACHIPLAGKQYYNKAGIPLCEDCYQASLELCWACGEVIADHVIRALERAYHLSCFTCATCKQQIGEKAFAQGEVGEVYCLQDYYRKYAPKCYACNQLIIPKEDGTDSYNVECLGQTYHENCYRCEVCVIQLSPEPNEHGCYPLDGKLLCKSCHLNLLSGQHYNQ</sequence>
<accession>A0A4Z2J5V4</accession>
<feature type="compositionally biased region" description="Polar residues" evidence="6">
    <location>
        <begin position="190"/>
        <end position="200"/>
    </location>
</feature>
<feature type="region of interest" description="Disordered" evidence="6">
    <location>
        <begin position="159"/>
        <end position="217"/>
    </location>
</feature>
<evidence type="ECO:0000256" key="3">
    <source>
        <dbReference type="ARBA" id="ARBA00022833"/>
    </source>
</evidence>
<feature type="domain" description="LIM zinc-binding" evidence="7">
    <location>
        <begin position="283"/>
        <end position="343"/>
    </location>
</feature>
<dbReference type="InterPro" id="IPR001781">
    <property type="entry name" value="Znf_LIM"/>
</dbReference>
<dbReference type="GO" id="GO:0005925">
    <property type="term" value="C:focal adhesion"/>
    <property type="evidence" value="ECO:0007669"/>
    <property type="project" value="TreeGrafter"/>
</dbReference>
<feature type="compositionally biased region" description="Polar residues" evidence="6">
    <location>
        <begin position="135"/>
        <end position="147"/>
    </location>
</feature>
<dbReference type="Gene3D" id="2.10.110.10">
    <property type="entry name" value="Cysteine Rich Protein"/>
    <property type="match status" value="3"/>
</dbReference>
<dbReference type="EMBL" id="SRLO01000020">
    <property type="protein sequence ID" value="TNN85550.1"/>
    <property type="molecule type" value="Genomic_DNA"/>
</dbReference>
<dbReference type="GO" id="GO:0031005">
    <property type="term" value="F:filamin binding"/>
    <property type="evidence" value="ECO:0007669"/>
    <property type="project" value="TreeGrafter"/>
</dbReference>
<reference evidence="8 9" key="1">
    <citation type="submission" date="2019-03" db="EMBL/GenBank/DDBJ databases">
        <title>First draft genome of Liparis tanakae, snailfish: a comprehensive survey of snailfish specific genes.</title>
        <authorList>
            <person name="Kim W."/>
            <person name="Song I."/>
            <person name="Jeong J.-H."/>
            <person name="Kim D."/>
            <person name="Kim S."/>
            <person name="Ryu S."/>
            <person name="Song J.Y."/>
            <person name="Lee S.K."/>
        </authorList>
    </citation>
    <scope>NUCLEOTIDE SEQUENCE [LARGE SCALE GENOMIC DNA]</scope>
    <source>
        <tissue evidence="8">Muscle</tissue>
    </source>
</reference>
<dbReference type="PANTHER" id="PTHR24207:SF1">
    <property type="entry name" value="FILAMIN-BINDING LIM PROTEIN 1"/>
    <property type="match status" value="1"/>
</dbReference>
<proteinExistence type="predicted"/>
<dbReference type="PROSITE" id="PS00478">
    <property type="entry name" value="LIM_DOMAIN_1"/>
    <property type="match status" value="1"/>
</dbReference>
<organism evidence="8 9">
    <name type="scientific">Liparis tanakae</name>
    <name type="common">Tanaka's snailfish</name>
    <dbReference type="NCBI Taxonomy" id="230148"/>
    <lineage>
        <taxon>Eukaryota</taxon>
        <taxon>Metazoa</taxon>
        <taxon>Chordata</taxon>
        <taxon>Craniata</taxon>
        <taxon>Vertebrata</taxon>
        <taxon>Euteleostomi</taxon>
        <taxon>Actinopterygii</taxon>
        <taxon>Neopterygii</taxon>
        <taxon>Teleostei</taxon>
        <taxon>Neoteleostei</taxon>
        <taxon>Acanthomorphata</taxon>
        <taxon>Eupercaria</taxon>
        <taxon>Perciformes</taxon>
        <taxon>Cottioidei</taxon>
        <taxon>Cottales</taxon>
        <taxon>Liparidae</taxon>
        <taxon>Liparis</taxon>
    </lineage>
</organism>
<feature type="compositionally biased region" description="Basic and acidic residues" evidence="6">
    <location>
        <begin position="172"/>
        <end position="183"/>
    </location>
</feature>
<dbReference type="FunFam" id="2.10.110.10:FF:000086">
    <property type="entry name" value="Filamin binding LIM protein 1"/>
    <property type="match status" value="1"/>
</dbReference>
<dbReference type="Proteomes" id="UP000314294">
    <property type="component" value="Unassembled WGS sequence"/>
</dbReference>
<dbReference type="GO" id="GO:0001725">
    <property type="term" value="C:stress fiber"/>
    <property type="evidence" value="ECO:0007669"/>
    <property type="project" value="TreeGrafter"/>
</dbReference>
<dbReference type="PROSITE" id="PS50023">
    <property type="entry name" value="LIM_DOMAIN_2"/>
    <property type="match status" value="3"/>
</dbReference>
<keyword evidence="9" id="KW-1185">Reference proteome</keyword>
<dbReference type="OrthoDB" id="25414at2759"/>
<evidence type="ECO:0000256" key="1">
    <source>
        <dbReference type="ARBA" id="ARBA00022723"/>
    </source>
</evidence>
<evidence type="ECO:0000313" key="8">
    <source>
        <dbReference type="EMBL" id="TNN85550.1"/>
    </source>
</evidence>
<comment type="caution">
    <text evidence="8">The sequence shown here is derived from an EMBL/GenBank/DDBJ whole genome shotgun (WGS) entry which is preliminary data.</text>
</comment>
<protein>
    <submittedName>
        <fullName evidence="8">Filamin-binding LIM protein 1</fullName>
    </submittedName>
</protein>
<dbReference type="SMART" id="SM00132">
    <property type="entry name" value="LIM"/>
    <property type="match status" value="3"/>
</dbReference>
<dbReference type="SUPFAM" id="SSF57716">
    <property type="entry name" value="Glucocorticoid receptor-like (DNA-binding domain)"/>
    <property type="match status" value="2"/>
</dbReference>
<dbReference type="AlphaFoldDB" id="A0A4Z2J5V4"/>
<dbReference type="GO" id="GO:0098609">
    <property type="term" value="P:cell-cell adhesion"/>
    <property type="evidence" value="ECO:0007669"/>
    <property type="project" value="TreeGrafter"/>
</dbReference>
<dbReference type="PANTHER" id="PTHR24207">
    <property type="entry name" value="ZYX102 PROTEIN"/>
    <property type="match status" value="1"/>
</dbReference>
<dbReference type="Pfam" id="PF00412">
    <property type="entry name" value="LIM"/>
    <property type="match status" value="3"/>
</dbReference>
<feature type="domain" description="LIM zinc-binding" evidence="7">
    <location>
        <begin position="223"/>
        <end position="282"/>
    </location>
</feature>
<gene>
    <name evidence="8" type="primary">FBLIM1</name>
    <name evidence="8" type="ORF">EYF80_004183</name>
</gene>
<evidence type="ECO:0000256" key="6">
    <source>
        <dbReference type="SAM" id="MobiDB-lite"/>
    </source>
</evidence>
<keyword evidence="2" id="KW-0677">Repeat</keyword>
<name>A0A4Z2J5V4_9TELE</name>
<evidence type="ECO:0000259" key="7">
    <source>
        <dbReference type="PROSITE" id="PS50023"/>
    </source>
</evidence>